<comment type="caution">
    <text evidence="2">The sequence shown here is derived from an EMBL/GenBank/DDBJ whole genome shotgun (WGS) entry which is preliminary data.</text>
</comment>
<keyword evidence="3" id="KW-1185">Reference proteome</keyword>
<evidence type="ECO:0000259" key="1">
    <source>
        <dbReference type="Pfam" id="PF00656"/>
    </source>
</evidence>
<organism evidence="2 3">
    <name type="scientific">Streptomyces kebangsaanensis</name>
    <dbReference type="NCBI Taxonomy" id="864058"/>
    <lineage>
        <taxon>Bacteria</taxon>
        <taxon>Bacillati</taxon>
        <taxon>Actinomycetota</taxon>
        <taxon>Actinomycetes</taxon>
        <taxon>Kitasatosporales</taxon>
        <taxon>Streptomycetaceae</taxon>
        <taxon>Streptomyces</taxon>
    </lineage>
</organism>
<proteinExistence type="predicted"/>
<dbReference type="Proteomes" id="UP001601197">
    <property type="component" value="Unassembled WGS sequence"/>
</dbReference>
<name>A0ABW6KWZ0_9ACTN</name>
<accession>A0ABW6KWZ0</accession>
<evidence type="ECO:0000313" key="3">
    <source>
        <dbReference type="Proteomes" id="UP001601197"/>
    </source>
</evidence>
<dbReference type="InterPro" id="IPR011600">
    <property type="entry name" value="Pept_C14_caspase"/>
</dbReference>
<protein>
    <submittedName>
        <fullName evidence="2">Caspase family protein</fullName>
    </submittedName>
</protein>
<evidence type="ECO:0000313" key="2">
    <source>
        <dbReference type="EMBL" id="MFE9170922.1"/>
    </source>
</evidence>
<dbReference type="Gene3D" id="3.40.50.1460">
    <property type="match status" value="1"/>
</dbReference>
<dbReference type="InterPro" id="IPR029030">
    <property type="entry name" value="Caspase-like_dom_sf"/>
</dbReference>
<dbReference type="SUPFAM" id="SSF52129">
    <property type="entry name" value="Caspase-like"/>
    <property type="match status" value="1"/>
</dbReference>
<dbReference type="EMBL" id="JBIAFJ010000011">
    <property type="protein sequence ID" value="MFE9170922.1"/>
    <property type="molecule type" value="Genomic_DNA"/>
</dbReference>
<dbReference type="Pfam" id="PF00656">
    <property type="entry name" value="Peptidase_C14"/>
    <property type="match status" value="1"/>
</dbReference>
<reference evidence="2 3" key="1">
    <citation type="submission" date="2024-10" db="EMBL/GenBank/DDBJ databases">
        <title>The Natural Products Discovery Center: Release of the First 8490 Sequenced Strains for Exploring Actinobacteria Biosynthetic Diversity.</title>
        <authorList>
            <person name="Kalkreuter E."/>
            <person name="Kautsar S.A."/>
            <person name="Yang D."/>
            <person name="Bader C.D."/>
            <person name="Teijaro C.N."/>
            <person name="Fluegel L."/>
            <person name="Davis C.M."/>
            <person name="Simpson J.R."/>
            <person name="Lauterbach L."/>
            <person name="Steele A.D."/>
            <person name="Gui C."/>
            <person name="Meng S."/>
            <person name="Li G."/>
            <person name="Viehrig K."/>
            <person name="Ye F."/>
            <person name="Su P."/>
            <person name="Kiefer A.F."/>
            <person name="Nichols A."/>
            <person name="Cepeda A.J."/>
            <person name="Yan W."/>
            <person name="Fan B."/>
            <person name="Jiang Y."/>
            <person name="Adhikari A."/>
            <person name="Zheng C.-J."/>
            <person name="Schuster L."/>
            <person name="Cowan T.M."/>
            <person name="Smanski M.J."/>
            <person name="Chevrette M.G."/>
            <person name="De Carvalho L.P.S."/>
            <person name="Shen B."/>
        </authorList>
    </citation>
    <scope>NUCLEOTIDE SEQUENCE [LARGE SCALE GENOMIC DNA]</scope>
    <source>
        <strain evidence="2 3">NPDC007147</strain>
    </source>
</reference>
<feature type="domain" description="Peptidase C14 caspase" evidence="1">
    <location>
        <begin position="42"/>
        <end position="252"/>
    </location>
</feature>
<sequence>MTTVWESGLAGPAAHALVIGVGAYDWFRGGTRYVKGRKGDRLSKEFTQLASPPASARALCEGLLEGFRDLPGGMSLGSLEAVASADEEMVLKSDDGSEVPLGPATLAGVEEAFDAWYDRCDSHPDNVALFFFCGHGIQVGRGSQILLLQDTGENVRDYFRTAVDLRVLVEGMERNSARVQCFFVDACRFAPEQLYEEGDVRATHLLTPPRRPRPRDRVVVHSTLPGTKAHGPLGGVTRFTEAVLRALLTPDSDSTGENWAVTTETVGKFVRELMAWPGLQPDDIDMPEQHCDFSSLSTSAGGVLFSFDKAPSVPFHFDTSPGESLSDAEWALMDQEHRKVYASRPPKPEPWIGHGPIGPARVEVSFADGRFRGRGDDVWMQAPCRARTVEVQEL</sequence>
<dbReference type="RefSeq" id="WP_388347487.1">
    <property type="nucleotide sequence ID" value="NZ_JBIAFJ010000011.1"/>
</dbReference>
<gene>
    <name evidence="2" type="ORF">ACFYNZ_15575</name>
</gene>